<dbReference type="Gene3D" id="3.10.105.10">
    <property type="entry name" value="Dipeptide-binding Protein, Domain 3"/>
    <property type="match status" value="2"/>
</dbReference>
<dbReference type="PANTHER" id="PTHR30290:SF83">
    <property type="entry name" value="ABC TRANSPORTER SUBSTRATE-BINDING PROTEIN"/>
    <property type="match status" value="1"/>
</dbReference>
<dbReference type="Proteomes" id="UP000638043">
    <property type="component" value="Unassembled WGS sequence"/>
</dbReference>
<dbReference type="PROSITE" id="PS51257">
    <property type="entry name" value="PROKAR_LIPOPROTEIN"/>
    <property type="match status" value="1"/>
</dbReference>
<comment type="caution">
    <text evidence="3">The sequence shown here is derived from an EMBL/GenBank/DDBJ whole genome shotgun (WGS) entry which is preliminary data.</text>
</comment>
<dbReference type="Pfam" id="PF00496">
    <property type="entry name" value="SBP_bac_5"/>
    <property type="match status" value="1"/>
</dbReference>
<evidence type="ECO:0000256" key="1">
    <source>
        <dbReference type="SAM" id="SignalP"/>
    </source>
</evidence>
<keyword evidence="1" id="KW-0732">Signal</keyword>
<dbReference type="InterPro" id="IPR000914">
    <property type="entry name" value="SBP_5_dom"/>
</dbReference>
<protein>
    <recommendedName>
        <fullName evidence="2">Solute-binding protein family 5 domain-containing protein</fullName>
    </recommendedName>
</protein>
<dbReference type="RefSeq" id="WP_229661047.1">
    <property type="nucleotide sequence ID" value="NZ_BMMQ01000001.1"/>
</dbReference>
<evidence type="ECO:0000313" key="3">
    <source>
        <dbReference type="EMBL" id="GGO59256.1"/>
    </source>
</evidence>
<name>A0ABQ2MUY2_9MICO</name>
<accession>A0ABQ2MUY2</accession>
<evidence type="ECO:0000313" key="4">
    <source>
        <dbReference type="Proteomes" id="UP000638043"/>
    </source>
</evidence>
<sequence>MKRNTHALTGVAVLGLAGIALTGCGPADDGETAQVSGPALKISSNADGGHEGWINAVANSISGAIGIPVEADMYPDFASYLDDRDAEKIPGAFRAGWQGDYPGLYNFLGSLYTTGAESNDSGYSSEEFDTLVAEGISEADPDKAAELFNQAQEVLLRDLPVIPLWYQNAVGGWSENVENVEFGWDSVPLFDEITKPGGGPVTANGTEPQNPILPSRTDEVGGGRVLDTIFAGLVSYNADGSIENDVAESITQDSPTQVTIKIRDGLTFTNGEPVTSDSFIDAWNYGAIASNAQKSTYFFQDIEGFVNTEEQYGAPDEGLSGLKKIDDHTFQVTLNKPASDFAQRLGYSAYYPLPQVAFEDMDAFGENPIGNGPFKFEKEGAWEHDVQISLVKNEDYNGPSEAQSEGLIFKFYSGFEAAYNDLLANNLDVLDTLPDLAYETYEEELGDRSVNQPGALNQTLAIGEYVEHFGPDEEGTLRRQAISMAIDREAITEKIFFGTRQPATDFTSPALDGWTDELEGDEVLEYNPEKAKELWEQANEISPWE</sequence>
<evidence type="ECO:0000259" key="2">
    <source>
        <dbReference type="Pfam" id="PF00496"/>
    </source>
</evidence>
<dbReference type="CDD" id="cd00995">
    <property type="entry name" value="PBP2_NikA_DppA_OppA_like"/>
    <property type="match status" value="1"/>
</dbReference>
<dbReference type="SUPFAM" id="SSF53850">
    <property type="entry name" value="Periplasmic binding protein-like II"/>
    <property type="match status" value="2"/>
</dbReference>
<dbReference type="EMBL" id="BMMQ01000001">
    <property type="protein sequence ID" value="GGO59256.1"/>
    <property type="molecule type" value="Genomic_DNA"/>
</dbReference>
<feature type="domain" description="Solute-binding protein family 5" evidence="2">
    <location>
        <begin position="242"/>
        <end position="539"/>
    </location>
</feature>
<dbReference type="PANTHER" id="PTHR30290">
    <property type="entry name" value="PERIPLASMIC BINDING COMPONENT OF ABC TRANSPORTER"/>
    <property type="match status" value="1"/>
</dbReference>
<keyword evidence="4" id="KW-1185">Reference proteome</keyword>
<reference evidence="4" key="1">
    <citation type="journal article" date="2019" name="Int. J. Syst. Evol. Microbiol.">
        <title>The Global Catalogue of Microorganisms (GCM) 10K type strain sequencing project: providing services to taxonomists for standard genome sequencing and annotation.</title>
        <authorList>
            <consortium name="The Broad Institute Genomics Platform"/>
            <consortium name="The Broad Institute Genome Sequencing Center for Infectious Disease"/>
            <person name="Wu L."/>
            <person name="Ma J."/>
        </authorList>
    </citation>
    <scope>NUCLEOTIDE SEQUENCE [LARGE SCALE GENOMIC DNA]</scope>
    <source>
        <strain evidence="4">CGMCC 4.7181</strain>
    </source>
</reference>
<dbReference type="Gene3D" id="3.40.190.10">
    <property type="entry name" value="Periplasmic binding protein-like II"/>
    <property type="match status" value="2"/>
</dbReference>
<proteinExistence type="predicted"/>
<gene>
    <name evidence="3" type="ORF">GCM10010910_01790</name>
</gene>
<feature type="signal peptide" evidence="1">
    <location>
        <begin position="1"/>
        <end position="22"/>
    </location>
</feature>
<organism evidence="3 4">
    <name type="scientific">Microbacterium nanhaiense</name>
    <dbReference type="NCBI Taxonomy" id="1301026"/>
    <lineage>
        <taxon>Bacteria</taxon>
        <taxon>Bacillati</taxon>
        <taxon>Actinomycetota</taxon>
        <taxon>Actinomycetes</taxon>
        <taxon>Micrococcales</taxon>
        <taxon>Microbacteriaceae</taxon>
        <taxon>Microbacterium</taxon>
    </lineage>
</organism>
<dbReference type="InterPro" id="IPR039424">
    <property type="entry name" value="SBP_5"/>
</dbReference>
<feature type="chain" id="PRO_5046730409" description="Solute-binding protein family 5 domain-containing protein" evidence="1">
    <location>
        <begin position="23"/>
        <end position="545"/>
    </location>
</feature>